<protein>
    <submittedName>
        <fullName evidence="1">Uncharacterized protein</fullName>
    </submittedName>
</protein>
<evidence type="ECO:0000313" key="2">
    <source>
        <dbReference type="Proteomes" id="UP000578622"/>
    </source>
</evidence>
<sequence>MSMWQFMAAVDGYVKANSTDDGALSQAEKDELWEWVSEG</sequence>
<organism evidence="1 2">
    <name type="scientific">Brucella intermedia</name>
    <dbReference type="NCBI Taxonomy" id="94625"/>
    <lineage>
        <taxon>Bacteria</taxon>
        <taxon>Pseudomonadati</taxon>
        <taxon>Pseudomonadota</taxon>
        <taxon>Alphaproteobacteria</taxon>
        <taxon>Hyphomicrobiales</taxon>
        <taxon>Brucellaceae</taxon>
        <taxon>Brucella/Ochrobactrum group</taxon>
        <taxon>Brucella</taxon>
    </lineage>
</organism>
<gene>
    <name evidence="1" type="ORF">FHW20_002124</name>
</gene>
<dbReference type="EMBL" id="JACGXG010000002">
    <property type="protein sequence ID" value="MBA8851189.1"/>
    <property type="molecule type" value="Genomic_DNA"/>
</dbReference>
<evidence type="ECO:0000313" key="1">
    <source>
        <dbReference type="EMBL" id="MBA8851189.1"/>
    </source>
</evidence>
<comment type="caution">
    <text evidence="1">The sequence shown here is derived from an EMBL/GenBank/DDBJ whole genome shotgun (WGS) entry which is preliminary data.</text>
</comment>
<dbReference type="Proteomes" id="UP000578622">
    <property type="component" value="Unassembled WGS sequence"/>
</dbReference>
<reference evidence="1 2" key="1">
    <citation type="submission" date="2020-07" db="EMBL/GenBank/DDBJ databases">
        <title>Genomic Encyclopedia of Type Strains, Phase IV (KMG-V): Genome sequencing to study the core and pangenomes of soil and plant-associated prokaryotes.</title>
        <authorList>
            <person name="Whitman W."/>
        </authorList>
    </citation>
    <scope>NUCLEOTIDE SEQUENCE [LARGE SCALE GENOMIC DNA]</scope>
    <source>
        <strain evidence="1 2">RH4WT92</strain>
    </source>
</reference>
<proteinExistence type="predicted"/>
<accession>A0ABR6AP00</accession>
<name>A0ABR6AP00_9HYPH</name>
<keyword evidence="2" id="KW-1185">Reference proteome</keyword>